<gene>
    <name evidence="1" type="ORF">NBZ79_16220</name>
</gene>
<reference evidence="1" key="1">
    <citation type="submission" date="2022-06" db="EMBL/GenBank/DDBJ databases">
        <title>Sneathiella actinostolidae sp. nov., isolated from a sea anemonein the Western Pacific Ocean.</title>
        <authorList>
            <person name="Wei M.J."/>
        </authorList>
    </citation>
    <scope>NUCLEOTIDE SEQUENCE</scope>
    <source>
        <strain evidence="1">PHK-P5</strain>
    </source>
</reference>
<organism evidence="1 2">
    <name type="scientific">Sneathiella marina</name>
    <dbReference type="NCBI Taxonomy" id="2950108"/>
    <lineage>
        <taxon>Bacteria</taxon>
        <taxon>Pseudomonadati</taxon>
        <taxon>Pseudomonadota</taxon>
        <taxon>Alphaproteobacteria</taxon>
        <taxon>Sneathiellales</taxon>
        <taxon>Sneathiellaceae</taxon>
        <taxon>Sneathiella</taxon>
    </lineage>
</organism>
<evidence type="ECO:0008006" key="3">
    <source>
        <dbReference type="Google" id="ProtNLM"/>
    </source>
</evidence>
<dbReference type="EMBL" id="CP098747">
    <property type="protein sequence ID" value="USG60707.1"/>
    <property type="molecule type" value="Genomic_DNA"/>
</dbReference>
<dbReference type="SUPFAM" id="SSF46785">
    <property type="entry name" value="Winged helix' DNA-binding domain"/>
    <property type="match status" value="1"/>
</dbReference>
<dbReference type="RefSeq" id="WP_251933587.1">
    <property type="nucleotide sequence ID" value="NZ_CP098747.1"/>
</dbReference>
<dbReference type="Proteomes" id="UP001056291">
    <property type="component" value="Chromosome"/>
</dbReference>
<proteinExistence type="predicted"/>
<evidence type="ECO:0000313" key="2">
    <source>
        <dbReference type="Proteomes" id="UP001056291"/>
    </source>
</evidence>
<dbReference type="InterPro" id="IPR036390">
    <property type="entry name" value="WH_DNA-bd_sf"/>
</dbReference>
<keyword evidence="2" id="KW-1185">Reference proteome</keyword>
<evidence type="ECO:0000313" key="1">
    <source>
        <dbReference type="EMBL" id="USG60707.1"/>
    </source>
</evidence>
<sequence>MRTIEEILSDREMSVVEFQILNKFWRSIRLIQGRRDKGASKNRYLVGAALGTRRMTRREIDIETMASLTGLARSSLQKTLKQMVEDGAVLLEKDPSDKRRTIIKPSQKFLDQSLDMYEETRALIKKTFDELRAAD</sequence>
<accession>A0ABY4W488</accession>
<dbReference type="Gene3D" id="1.10.10.10">
    <property type="entry name" value="Winged helix-like DNA-binding domain superfamily/Winged helix DNA-binding domain"/>
    <property type="match status" value="1"/>
</dbReference>
<protein>
    <recommendedName>
        <fullName evidence="3">HTH marR-type domain-containing protein</fullName>
    </recommendedName>
</protein>
<name>A0ABY4W488_9PROT</name>
<dbReference type="InterPro" id="IPR036388">
    <property type="entry name" value="WH-like_DNA-bd_sf"/>
</dbReference>